<keyword evidence="1" id="KW-0677">Repeat</keyword>
<keyword evidence="5" id="KW-1185">Reference proteome</keyword>
<name>A0A3Q3WPG7_MOLML</name>
<dbReference type="InterPro" id="IPR036770">
    <property type="entry name" value="Ankyrin_rpt-contain_sf"/>
</dbReference>
<dbReference type="Proteomes" id="UP000261620">
    <property type="component" value="Unplaced"/>
</dbReference>
<evidence type="ECO:0000256" key="1">
    <source>
        <dbReference type="ARBA" id="ARBA00022737"/>
    </source>
</evidence>
<reference evidence="4" key="2">
    <citation type="submission" date="2025-09" db="UniProtKB">
        <authorList>
            <consortium name="Ensembl"/>
        </authorList>
    </citation>
    <scope>IDENTIFICATION</scope>
</reference>
<evidence type="ECO:0000313" key="5">
    <source>
        <dbReference type="Proteomes" id="UP000261620"/>
    </source>
</evidence>
<sequence length="167" mass="18287">MAADGRQCACCSHRASAPSVQQTMDEMDFERGIWSAAMDGDLQRATALVQKGADPNRSDSAGYTALHYASRGGHLAMCTFLLGNGACASADDDGATPLHKVQRRPMCFRSLPALPALQGRQTTQQQWSKAVRQIWKKINYYAKCDTKIPLINKQSFLGSLTFLKKTS</sequence>
<feature type="repeat" description="ANK" evidence="3">
    <location>
        <begin position="61"/>
        <end position="93"/>
    </location>
</feature>
<dbReference type="AlphaFoldDB" id="A0A3Q3WPG7"/>
<dbReference type="InterPro" id="IPR002110">
    <property type="entry name" value="Ankyrin_rpt"/>
</dbReference>
<accession>A0A3Q3WPG7</accession>
<evidence type="ECO:0000256" key="3">
    <source>
        <dbReference type="PROSITE-ProRule" id="PRU00023"/>
    </source>
</evidence>
<evidence type="ECO:0000313" key="4">
    <source>
        <dbReference type="Ensembl" id="ENSMMOP00000014307.1"/>
    </source>
</evidence>
<dbReference type="PROSITE" id="PS50297">
    <property type="entry name" value="ANK_REP_REGION"/>
    <property type="match status" value="1"/>
</dbReference>
<proteinExistence type="predicted"/>
<dbReference type="Ensembl" id="ENSMMOT00000014542.1">
    <property type="protein sequence ID" value="ENSMMOP00000014307.1"/>
    <property type="gene ID" value="ENSMMOG00000010954.1"/>
</dbReference>
<dbReference type="PANTHER" id="PTHR24171">
    <property type="entry name" value="ANKYRIN REPEAT DOMAIN-CONTAINING PROTEIN 39-RELATED"/>
    <property type="match status" value="1"/>
</dbReference>
<dbReference type="SMART" id="SM00248">
    <property type="entry name" value="ANK"/>
    <property type="match status" value="2"/>
</dbReference>
<reference evidence="4" key="1">
    <citation type="submission" date="2025-08" db="UniProtKB">
        <authorList>
            <consortium name="Ensembl"/>
        </authorList>
    </citation>
    <scope>IDENTIFICATION</scope>
</reference>
<protein>
    <submittedName>
        <fullName evidence="4">Uncharacterized protein</fullName>
    </submittedName>
</protein>
<dbReference type="Pfam" id="PF13637">
    <property type="entry name" value="Ank_4"/>
    <property type="match status" value="1"/>
</dbReference>
<dbReference type="STRING" id="94237.ENSMMOP00000014307"/>
<dbReference type="PROSITE" id="PS50088">
    <property type="entry name" value="ANK_REPEAT"/>
    <property type="match status" value="1"/>
</dbReference>
<keyword evidence="2 3" id="KW-0040">ANK repeat</keyword>
<dbReference type="PANTHER" id="PTHR24171:SF9">
    <property type="entry name" value="ANKYRIN REPEAT DOMAIN-CONTAINING PROTEIN 39"/>
    <property type="match status" value="1"/>
</dbReference>
<organism evidence="4 5">
    <name type="scientific">Mola mola</name>
    <name type="common">Ocean sunfish</name>
    <name type="synonym">Tetraodon mola</name>
    <dbReference type="NCBI Taxonomy" id="94237"/>
    <lineage>
        <taxon>Eukaryota</taxon>
        <taxon>Metazoa</taxon>
        <taxon>Chordata</taxon>
        <taxon>Craniata</taxon>
        <taxon>Vertebrata</taxon>
        <taxon>Euteleostomi</taxon>
        <taxon>Actinopterygii</taxon>
        <taxon>Neopterygii</taxon>
        <taxon>Teleostei</taxon>
        <taxon>Neoteleostei</taxon>
        <taxon>Acanthomorphata</taxon>
        <taxon>Eupercaria</taxon>
        <taxon>Tetraodontiformes</taxon>
        <taxon>Molidae</taxon>
        <taxon>Mola</taxon>
    </lineage>
</organism>
<dbReference type="SUPFAM" id="SSF48403">
    <property type="entry name" value="Ankyrin repeat"/>
    <property type="match status" value="1"/>
</dbReference>
<dbReference type="Gene3D" id="1.25.40.20">
    <property type="entry name" value="Ankyrin repeat-containing domain"/>
    <property type="match status" value="1"/>
</dbReference>
<evidence type="ECO:0000256" key="2">
    <source>
        <dbReference type="ARBA" id="ARBA00023043"/>
    </source>
</evidence>